<keyword evidence="2" id="KW-0695">RNA-directed DNA polymerase</keyword>
<dbReference type="GO" id="GO:0003964">
    <property type="term" value="F:RNA-directed DNA polymerase activity"/>
    <property type="evidence" value="ECO:0007669"/>
    <property type="project" value="UniProtKB-KW"/>
</dbReference>
<dbReference type="InterPro" id="IPR026960">
    <property type="entry name" value="RVT-Znf"/>
</dbReference>
<keyword evidence="2" id="KW-0808">Transferase</keyword>
<dbReference type="Proteomes" id="UP000195402">
    <property type="component" value="Unassembled WGS sequence"/>
</dbReference>
<evidence type="ECO:0000259" key="1">
    <source>
        <dbReference type="Pfam" id="PF13966"/>
    </source>
</evidence>
<accession>A0A200PXM5</accession>
<evidence type="ECO:0000313" key="3">
    <source>
        <dbReference type="Proteomes" id="UP000195402"/>
    </source>
</evidence>
<feature type="domain" description="Reverse transcriptase zinc-binding" evidence="1">
    <location>
        <begin position="223"/>
        <end position="307"/>
    </location>
</feature>
<dbReference type="InParanoid" id="A0A200PXM5"/>
<proteinExistence type="predicted"/>
<dbReference type="Pfam" id="PF13966">
    <property type="entry name" value="zf-RVT"/>
    <property type="match status" value="1"/>
</dbReference>
<reference evidence="2 3" key="1">
    <citation type="journal article" date="2017" name="Mol. Plant">
        <title>The Genome of Medicinal Plant Macleaya cordata Provides New Insights into Benzylisoquinoline Alkaloids Metabolism.</title>
        <authorList>
            <person name="Liu X."/>
            <person name="Liu Y."/>
            <person name="Huang P."/>
            <person name="Ma Y."/>
            <person name="Qing Z."/>
            <person name="Tang Q."/>
            <person name="Cao H."/>
            <person name="Cheng P."/>
            <person name="Zheng Y."/>
            <person name="Yuan Z."/>
            <person name="Zhou Y."/>
            <person name="Liu J."/>
            <person name="Tang Z."/>
            <person name="Zhuo Y."/>
            <person name="Zhang Y."/>
            <person name="Yu L."/>
            <person name="Huang J."/>
            <person name="Yang P."/>
            <person name="Peng Q."/>
            <person name="Zhang J."/>
            <person name="Jiang W."/>
            <person name="Zhang Z."/>
            <person name="Lin K."/>
            <person name="Ro D.K."/>
            <person name="Chen X."/>
            <person name="Xiong X."/>
            <person name="Shang Y."/>
            <person name="Huang S."/>
            <person name="Zeng J."/>
        </authorList>
    </citation>
    <scope>NUCLEOTIDE SEQUENCE [LARGE SCALE GENOMIC DNA]</scope>
    <source>
        <strain evidence="3">cv. BLH2017</strain>
        <tissue evidence="2">Root</tissue>
    </source>
</reference>
<dbReference type="AlphaFoldDB" id="A0A200PXM5"/>
<dbReference type="EMBL" id="MVGT01003937">
    <property type="protein sequence ID" value="OVA02993.1"/>
    <property type="molecule type" value="Genomic_DNA"/>
</dbReference>
<name>A0A200PXM5_MACCD</name>
<dbReference type="OrthoDB" id="689430at2759"/>
<comment type="caution">
    <text evidence="2">The sequence shown here is derived from an EMBL/GenBank/DDBJ whole genome shotgun (WGS) entry which is preliminary data.</text>
</comment>
<keyword evidence="3" id="KW-1185">Reference proteome</keyword>
<dbReference type="PANTHER" id="PTHR36617:SF15">
    <property type="entry name" value="REVERSE TRANSCRIPTASE ZINC-BINDING DOMAIN-CONTAINING PROTEIN"/>
    <property type="match status" value="1"/>
</dbReference>
<dbReference type="STRING" id="56857.A0A200PXM5"/>
<dbReference type="PANTHER" id="PTHR36617">
    <property type="entry name" value="PROTEIN, PUTATIVE-RELATED"/>
    <property type="match status" value="1"/>
</dbReference>
<evidence type="ECO:0000313" key="2">
    <source>
        <dbReference type="EMBL" id="OVA02993.1"/>
    </source>
</evidence>
<gene>
    <name evidence="2" type="ORF">BVC80_8925g24</name>
</gene>
<sequence length="411" mass="48293">MDEEQGQATSEDSINKVNMRMEYLSLVKLEDIQRHQKMKDQWVGEGERNSAFYHGSLRDINTALMCKWLWRFSNEEGAYWRCKMAEKYKVDYNGWDSKIPYQPFGTGLWKGICTNMKAFKEGLTARIGNGRKVKFWSDQWLGENPLKESFKELYKVSRKQNALVADMMQTDGNGRVLWDLDLPRRLSDQEAREFSQLSFLLETYELNGNEDTRLCRGERNGKFSVKSCYEVIHKGGIPNFTEIGIWDQLIPTKISFFIWLVYHNAAPTQDNLAKRGMVVVNRCYLCCADGETVDHLLLHCSFANEIWTSFLAEFGIRWAFQNQVKEVFEEGISSIFAEHGNYLWRLLPYAICWVLWKERNERYFNDKEKGVDKIIMEIKAQLLYWLGPSKKLGGIRFENLLLDWRRIVCKM</sequence>
<keyword evidence="2" id="KW-0548">Nucleotidyltransferase</keyword>
<dbReference type="OMA" id="FANEIWT"/>
<organism evidence="2 3">
    <name type="scientific">Macleaya cordata</name>
    <name type="common">Five-seeded plume-poppy</name>
    <name type="synonym">Bocconia cordata</name>
    <dbReference type="NCBI Taxonomy" id="56857"/>
    <lineage>
        <taxon>Eukaryota</taxon>
        <taxon>Viridiplantae</taxon>
        <taxon>Streptophyta</taxon>
        <taxon>Embryophyta</taxon>
        <taxon>Tracheophyta</taxon>
        <taxon>Spermatophyta</taxon>
        <taxon>Magnoliopsida</taxon>
        <taxon>Ranunculales</taxon>
        <taxon>Papaveraceae</taxon>
        <taxon>Papaveroideae</taxon>
        <taxon>Macleaya</taxon>
    </lineage>
</organism>
<protein>
    <submittedName>
        <fullName evidence="2">Reverse transcriptase zinc-binding domain</fullName>
    </submittedName>
</protein>